<keyword evidence="1" id="KW-0805">Transcription regulation</keyword>
<sequence>MEVPIMNYGKALKIARSARNISQKDLSDAISLDPSYISLIEKGKRIPTIETLEKIVKSLNIPIHLFFLLASGKNQMKKMPSSKKAGVAELLLDLLLSTEKNEHSPKNKN</sequence>
<keyword evidence="2" id="KW-0238">DNA-binding</keyword>
<evidence type="ECO:0000256" key="2">
    <source>
        <dbReference type="ARBA" id="ARBA00023125"/>
    </source>
</evidence>
<evidence type="ECO:0000313" key="5">
    <source>
        <dbReference type="EMBL" id="KKR64567.1"/>
    </source>
</evidence>
<evidence type="ECO:0000256" key="1">
    <source>
        <dbReference type="ARBA" id="ARBA00023015"/>
    </source>
</evidence>
<evidence type="ECO:0000256" key="3">
    <source>
        <dbReference type="ARBA" id="ARBA00023163"/>
    </source>
</evidence>
<dbReference type="GO" id="GO:0003677">
    <property type="term" value="F:DNA binding"/>
    <property type="evidence" value="ECO:0007669"/>
    <property type="project" value="UniProtKB-KW"/>
</dbReference>
<keyword evidence="3" id="KW-0804">Transcription</keyword>
<gene>
    <name evidence="5" type="ORF">UU02_C0007G0005</name>
</gene>
<name>A0A0G0VP76_9BACT</name>
<dbReference type="AlphaFoldDB" id="A0A0G0VP76"/>
<dbReference type="InterPro" id="IPR050807">
    <property type="entry name" value="TransReg_Diox_bact_type"/>
</dbReference>
<dbReference type="SMART" id="SM00530">
    <property type="entry name" value="HTH_XRE"/>
    <property type="match status" value="1"/>
</dbReference>
<dbReference type="InterPro" id="IPR010982">
    <property type="entry name" value="Lambda_DNA-bd_dom_sf"/>
</dbReference>
<dbReference type="SUPFAM" id="SSF47413">
    <property type="entry name" value="lambda repressor-like DNA-binding domains"/>
    <property type="match status" value="1"/>
</dbReference>
<dbReference type="PANTHER" id="PTHR46797:SF23">
    <property type="entry name" value="HTH-TYPE TRANSCRIPTIONAL REGULATOR SUTR"/>
    <property type="match status" value="1"/>
</dbReference>
<organism evidence="5 6">
    <name type="scientific">Candidatus Woesebacteria bacterium GW2011_GWA1_40_43</name>
    <dbReference type="NCBI Taxonomy" id="1618553"/>
    <lineage>
        <taxon>Bacteria</taxon>
        <taxon>Candidatus Woeseibacteriota</taxon>
    </lineage>
</organism>
<dbReference type="Proteomes" id="UP000034293">
    <property type="component" value="Unassembled WGS sequence"/>
</dbReference>
<feature type="domain" description="HTH cro/C1-type" evidence="4">
    <location>
        <begin position="12"/>
        <end position="66"/>
    </location>
</feature>
<evidence type="ECO:0000313" key="6">
    <source>
        <dbReference type="Proteomes" id="UP000034293"/>
    </source>
</evidence>
<dbReference type="PANTHER" id="PTHR46797">
    <property type="entry name" value="HTH-TYPE TRANSCRIPTIONAL REGULATOR"/>
    <property type="match status" value="1"/>
</dbReference>
<comment type="caution">
    <text evidence="5">The sequence shown here is derived from an EMBL/GenBank/DDBJ whole genome shotgun (WGS) entry which is preliminary data.</text>
</comment>
<dbReference type="CDD" id="cd00093">
    <property type="entry name" value="HTH_XRE"/>
    <property type="match status" value="1"/>
</dbReference>
<evidence type="ECO:0000259" key="4">
    <source>
        <dbReference type="PROSITE" id="PS50943"/>
    </source>
</evidence>
<dbReference type="GO" id="GO:0003700">
    <property type="term" value="F:DNA-binding transcription factor activity"/>
    <property type="evidence" value="ECO:0007669"/>
    <property type="project" value="TreeGrafter"/>
</dbReference>
<reference evidence="5 6" key="1">
    <citation type="journal article" date="2015" name="Nature">
        <title>rRNA introns, odd ribosomes, and small enigmatic genomes across a large radiation of phyla.</title>
        <authorList>
            <person name="Brown C.T."/>
            <person name="Hug L.A."/>
            <person name="Thomas B.C."/>
            <person name="Sharon I."/>
            <person name="Castelle C.J."/>
            <person name="Singh A."/>
            <person name="Wilkins M.J."/>
            <person name="Williams K.H."/>
            <person name="Banfield J.F."/>
        </authorList>
    </citation>
    <scope>NUCLEOTIDE SEQUENCE [LARGE SCALE GENOMIC DNA]</scope>
</reference>
<proteinExistence type="predicted"/>
<dbReference type="InterPro" id="IPR001387">
    <property type="entry name" value="Cro/C1-type_HTH"/>
</dbReference>
<protein>
    <submittedName>
        <fullName evidence="5">Transcriptional regulator, XRE family</fullName>
    </submittedName>
</protein>
<dbReference type="PROSITE" id="PS50943">
    <property type="entry name" value="HTH_CROC1"/>
    <property type="match status" value="1"/>
</dbReference>
<dbReference type="EMBL" id="LBZA01000007">
    <property type="protein sequence ID" value="KKR64567.1"/>
    <property type="molecule type" value="Genomic_DNA"/>
</dbReference>
<dbReference type="Pfam" id="PF01381">
    <property type="entry name" value="HTH_3"/>
    <property type="match status" value="1"/>
</dbReference>
<dbReference type="Gene3D" id="1.10.260.40">
    <property type="entry name" value="lambda repressor-like DNA-binding domains"/>
    <property type="match status" value="1"/>
</dbReference>
<accession>A0A0G0VP76</accession>
<dbReference type="GO" id="GO:0005829">
    <property type="term" value="C:cytosol"/>
    <property type="evidence" value="ECO:0007669"/>
    <property type="project" value="TreeGrafter"/>
</dbReference>